<comment type="caution">
    <text evidence="2">The sequence shown here is derived from an EMBL/GenBank/DDBJ whole genome shotgun (WGS) entry which is preliminary data.</text>
</comment>
<dbReference type="RefSeq" id="WP_183948528.1">
    <property type="nucleotide sequence ID" value="NZ_JACHHX010000011.1"/>
</dbReference>
<proteinExistence type="predicted"/>
<evidence type="ECO:0000256" key="1">
    <source>
        <dbReference type="SAM" id="SignalP"/>
    </source>
</evidence>
<dbReference type="Proteomes" id="UP000519004">
    <property type="component" value="Unassembled WGS sequence"/>
</dbReference>
<keyword evidence="3" id="KW-1185">Reference proteome</keyword>
<sequence length="272" mass="30755">MRFRLPALLLATLLPAATPAADGLLHERWSLAFGGYGNRLGLDGRIDGNTDVRGTPFDFDDSFGFDRHERLRMAELTLAPTQDHELRLRGFRDRRRHDTTLTEELVFSGVVFPVDADVRGRFGLDVLDLDYTWWRWRQATRASGLVLGLTRLRAGIDLDGEARNDGGPPEPLRADYARHLYAPSLGLAFKAAPGERWRYRLDAGAMRLRHAGIHGTILEASAAAEYFPAHRLGIGLRYTWTRLEAEGRRGDTLRGELDLDYAGWQLYLRLRS</sequence>
<evidence type="ECO:0000313" key="3">
    <source>
        <dbReference type="Proteomes" id="UP000519004"/>
    </source>
</evidence>
<accession>A0A7W7Y0Y5</accession>
<organism evidence="2 3">
    <name type="scientific">Rehaibacterium terrae</name>
    <dbReference type="NCBI Taxonomy" id="1341696"/>
    <lineage>
        <taxon>Bacteria</taxon>
        <taxon>Pseudomonadati</taxon>
        <taxon>Pseudomonadota</taxon>
        <taxon>Gammaproteobacteria</taxon>
        <taxon>Lysobacterales</taxon>
        <taxon>Lysobacteraceae</taxon>
        <taxon>Rehaibacterium</taxon>
    </lineage>
</organism>
<gene>
    <name evidence="2" type="ORF">HNQ58_001763</name>
</gene>
<dbReference type="AlphaFoldDB" id="A0A7W7Y0Y5"/>
<dbReference type="EMBL" id="JACHHX010000011">
    <property type="protein sequence ID" value="MBB5015853.1"/>
    <property type="molecule type" value="Genomic_DNA"/>
</dbReference>
<feature type="signal peptide" evidence="1">
    <location>
        <begin position="1"/>
        <end position="20"/>
    </location>
</feature>
<reference evidence="2 3" key="1">
    <citation type="submission" date="2020-08" db="EMBL/GenBank/DDBJ databases">
        <title>Genomic Encyclopedia of Type Strains, Phase IV (KMG-IV): sequencing the most valuable type-strain genomes for metagenomic binning, comparative biology and taxonomic classification.</title>
        <authorList>
            <person name="Goeker M."/>
        </authorList>
    </citation>
    <scope>NUCLEOTIDE SEQUENCE [LARGE SCALE GENOMIC DNA]</scope>
    <source>
        <strain evidence="2 3">DSM 25897</strain>
    </source>
</reference>
<name>A0A7W7Y0Y5_9GAMM</name>
<protein>
    <submittedName>
        <fullName evidence="2">Uncharacterized protein</fullName>
    </submittedName>
</protein>
<keyword evidence="1" id="KW-0732">Signal</keyword>
<feature type="chain" id="PRO_5030646774" evidence="1">
    <location>
        <begin position="21"/>
        <end position="272"/>
    </location>
</feature>
<evidence type="ECO:0000313" key="2">
    <source>
        <dbReference type="EMBL" id="MBB5015853.1"/>
    </source>
</evidence>